<keyword evidence="9" id="KW-1185">Reference proteome</keyword>
<organism evidence="8 9">
    <name type="scientific">Mucilaginibacter straminoryzae</name>
    <dbReference type="NCBI Taxonomy" id="2932774"/>
    <lineage>
        <taxon>Bacteria</taxon>
        <taxon>Pseudomonadati</taxon>
        <taxon>Bacteroidota</taxon>
        <taxon>Sphingobacteriia</taxon>
        <taxon>Sphingobacteriales</taxon>
        <taxon>Sphingobacteriaceae</taxon>
        <taxon>Mucilaginibacter</taxon>
    </lineage>
</organism>
<dbReference type="PANTHER" id="PTHR18895:SF74">
    <property type="entry name" value="MTRF1L RELEASE FACTOR GLUTAMINE METHYLTRANSFERASE"/>
    <property type="match status" value="1"/>
</dbReference>
<dbReference type="InterPro" id="IPR040758">
    <property type="entry name" value="PrmC_N"/>
</dbReference>
<evidence type="ECO:0000256" key="4">
    <source>
        <dbReference type="ARBA" id="ARBA00048391"/>
    </source>
</evidence>
<proteinExistence type="inferred from homology"/>
<comment type="function">
    <text evidence="5">Methylates the class 1 translation termination release factors RF1/PrfA and RF2/PrfB on the glutamine residue of the universally conserved GGQ motif.</text>
</comment>
<evidence type="ECO:0000256" key="1">
    <source>
        <dbReference type="ARBA" id="ARBA00022603"/>
    </source>
</evidence>
<dbReference type="Pfam" id="PF05175">
    <property type="entry name" value="MTS"/>
    <property type="match status" value="1"/>
</dbReference>
<feature type="binding site" evidence="5">
    <location>
        <position position="145"/>
    </location>
    <ligand>
        <name>S-adenosyl-L-methionine</name>
        <dbReference type="ChEBI" id="CHEBI:59789"/>
    </ligand>
</feature>
<dbReference type="EMBL" id="JALJEJ010000008">
    <property type="protein sequence ID" value="MCJ8211138.1"/>
    <property type="molecule type" value="Genomic_DNA"/>
</dbReference>
<dbReference type="RefSeq" id="WP_245131477.1">
    <property type="nucleotide sequence ID" value="NZ_JALJEJ010000008.1"/>
</dbReference>
<evidence type="ECO:0000256" key="5">
    <source>
        <dbReference type="HAMAP-Rule" id="MF_02126"/>
    </source>
</evidence>
<comment type="caution">
    <text evidence="8">The sequence shown here is derived from an EMBL/GenBank/DDBJ whole genome shotgun (WGS) entry which is preliminary data.</text>
</comment>
<dbReference type="CDD" id="cd02440">
    <property type="entry name" value="AdoMet_MTases"/>
    <property type="match status" value="1"/>
</dbReference>
<dbReference type="Pfam" id="PF17827">
    <property type="entry name" value="PrmC_N"/>
    <property type="match status" value="1"/>
</dbReference>
<protein>
    <recommendedName>
        <fullName evidence="5">Release factor glutamine methyltransferase</fullName>
        <shortName evidence="5">RF MTase</shortName>
        <ecNumber evidence="5">2.1.1.297</ecNumber>
    </recommendedName>
    <alternativeName>
        <fullName evidence="5">N5-glutamine methyltransferase PrmC</fullName>
    </alternativeName>
    <alternativeName>
        <fullName evidence="5">Protein-(glutamine-N5) MTase PrmC</fullName>
    </alternativeName>
    <alternativeName>
        <fullName evidence="5">Protein-glutamine N-methyltransferase PrmC</fullName>
    </alternativeName>
</protein>
<dbReference type="PROSITE" id="PS00092">
    <property type="entry name" value="N6_MTASE"/>
    <property type="match status" value="1"/>
</dbReference>
<dbReference type="Proteomes" id="UP001139450">
    <property type="component" value="Unassembled WGS sequence"/>
</dbReference>
<dbReference type="NCBIfam" id="TIGR03534">
    <property type="entry name" value="RF_mod_PrmC"/>
    <property type="match status" value="1"/>
</dbReference>
<keyword evidence="2 5" id="KW-0808">Transferase</keyword>
<comment type="caution">
    <text evidence="5">Lacks conserved residue(s) required for the propagation of feature annotation.</text>
</comment>
<evidence type="ECO:0000313" key="9">
    <source>
        <dbReference type="Proteomes" id="UP001139450"/>
    </source>
</evidence>
<dbReference type="GO" id="GO:0102559">
    <property type="term" value="F:peptide chain release factor N(5)-glutamine methyltransferase activity"/>
    <property type="evidence" value="ECO:0007669"/>
    <property type="project" value="UniProtKB-EC"/>
</dbReference>
<reference evidence="8" key="1">
    <citation type="submission" date="2022-04" db="EMBL/GenBank/DDBJ databases">
        <title>Mucilaginibacter sp. RS28 isolated from freshwater.</title>
        <authorList>
            <person name="Ko S.-R."/>
        </authorList>
    </citation>
    <scope>NUCLEOTIDE SEQUENCE</scope>
    <source>
        <strain evidence="8">RS28</strain>
    </source>
</reference>
<evidence type="ECO:0000256" key="3">
    <source>
        <dbReference type="ARBA" id="ARBA00022691"/>
    </source>
</evidence>
<dbReference type="InterPro" id="IPR002052">
    <property type="entry name" value="DNA_methylase_N6_adenine_CS"/>
</dbReference>
<dbReference type="InterPro" id="IPR007848">
    <property type="entry name" value="Small_mtfrase_dom"/>
</dbReference>
<dbReference type="SUPFAM" id="SSF53335">
    <property type="entry name" value="S-adenosyl-L-methionine-dependent methyltransferases"/>
    <property type="match status" value="1"/>
</dbReference>
<name>A0A9X1X7J4_9SPHI</name>
<sequence length="286" mass="31614">MKTVKEAAEVFKQELTPLYDAFETEALQMLAVSEITGLSRAKIKAFPEIEINTTAQQKLNEVLQQLKTGKPLQYILGYEEFYGLRFEVNPSVLIPRPETEELVSWILESVNSIPSPAILDIGTGSGCIPVTLKHLLSAASVSSIDVSPEALQTAQRNAAANQVAVNFIQQDILAADLSALPTNLDVIVSNPPYVTVTDKAQMHQNVTDFEPHLALFVPENDPLIFYKAIADYALTALKTGGLLFFEINESYGEQTAEILSDKEFKNIELRKDIRGKDRMMKAIKGD</sequence>
<dbReference type="EC" id="2.1.1.297" evidence="5"/>
<evidence type="ECO:0000313" key="8">
    <source>
        <dbReference type="EMBL" id="MCJ8211138.1"/>
    </source>
</evidence>
<dbReference type="Gene3D" id="1.10.8.10">
    <property type="entry name" value="DNA helicase RuvA subunit, C-terminal domain"/>
    <property type="match status" value="1"/>
</dbReference>
<dbReference type="InterPro" id="IPR019874">
    <property type="entry name" value="RF_methyltr_PrmC"/>
</dbReference>
<dbReference type="HAMAP" id="MF_02126">
    <property type="entry name" value="RF_methyltr_PrmC"/>
    <property type="match status" value="1"/>
</dbReference>
<dbReference type="InterPro" id="IPR029063">
    <property type="entry name" value="SAM-dependent_MTases_sf"/>
</dbReference>
<evidence type="ECO:0000259" key="6">
    <source>
        <dbReference type="Pfam" id="PF05175"/>
    </source>
</evidence>
<keyword evidence="3 5" id="KW-0949">S-adenosyl-L-methionine</keyword>
<comment type="similarity">
    <text evidence="5">Belongs to the protein N5-glutamine methyltransferase family. PrmC subfamily.</text>
</comment>
<dbReference type="PANTHER" id="PTHR18895">
    <property type="entry name" value="HEMK METHYLTRANSFERASE"/>
    <property type="match status" value="1"/>
</dbReference>
<feature type="domain" description="Release factor glutamine methyltransferase N-terminal" evidence="7">
    <location>
        <begin position="30"/>
        <end position="77"/>
    </location>
</feature>
<evidence type="ECO:0000259" key="7">
    <source>
        <dbReference type="Pfam" id="PF17827"/>
    </source>
</evidence>
<dbReference type="InterPro" id="IPR050320">
    <property type="entry name" value="N5-glutamine_MTase"/>
</dbReference>
<dbReference type="AlphaFoldDB" id="A0A9X1X7J4"/>
<accession>A0A9X1X7J4</accession>
<feature type="binding site" evidence="5">
    <location>
        <begin position="122"/>
        <end position="126"/>
    </location>
    <ligand>
        <name>S-adenosyl-L-methionine</name>
        <dbReference type="ChEBI" id="CHEBI:59789"/>
    </ligand>
</feature>
<dbReference type="NCBIfam" id="TIGR00536">
    <property type="entry name" value="hemK_fam"/>
    <property type="match status" value="1"/>
</dbReference>
<dbReference type="Gene3D" id="3.40.50.150">
    <property type="entry name" value="Vaccinia Virus protein VP39"/>
    <property type="match status" value="1"/>
</dbReference>
<feature type="binding site" evidence="5">
    <location>
        <begin position="190"/>
        <end position="193"/>
    </location>
    <ligand>
        <name>substrate</name>
    </ligand>
</feature>
<feature type="domain" description="Methyltransferase small" evidence="6">
    <location>
        <begin position="108"/>
        <end position="198"/>
    </location>
</feature>
<dbReference type="InterPro" id="IPR004556">
    <property type="entry name" value="HemK-like"/>
</dbReference>
<feature type="binding site" evidence="5">
    <location>
        <position position="190"/>
    </location>
    <ligand>
        <name>S-adenosyl-L-methionine</name>
        <dbReference type="ChEBI" id="CHEBI:59789"/>
    </ligand>
</feature>
<evidence type="ECO:0000256" key="2">
    <source>
        <dbReference type="ARBA" id="ARBA00022679"/>
    </source>
</evidence>
<dbReference type="GO" id="GO:0003676">
    <property type="term" value="F:nucleic acid binding"/>
    <property type="evidence" value="ECO:0007669"/>
    <property type="project" value="InterPro"/>
</dbReference>
<comment type="catalytic activity">
    <reaction evidence="4 5">
        <text>L-glutaminyl-[peptide chain release factor] + S-adenosyl-L-methionine = N(5)-methyl-L-glutaminyl-[peptide chain release factor] + S-adenosyl-L-homocysteine + H(+)</text>
        <dbReference type="Rhea" id="RHEA:42896"/>
        <dbReference type="Rhea" id="RHEA-COMP:10271"/>
        <dbReference type="Rhea" id="RHEA-COMP:10272"/>
        <dbReference type="ChEBI" id="CHEBI:15378"/>
        <dbReference type="ChEBI" id="CHEBI:30011"/>
        <dbReference type="ChEBI" id="CHEBI:57856"/>
        <dbReference type="ChEBI" id="CHEBI:59789"/>
        <dbReference type="ChEBI" id="CHEBI:61891"/>
        <dbReference type="EC" id="2.1.1.297"/>
    </reaction>
</comment>
<keyword evidence="1 5" id="KW-0489">Methyltransferase</keyword>
<gene>
    <name evidence="5 8" type="primary">prmC</name>
    <name evidence="8" type="ORF">MUY27_15570</name>
</gene>
<dbReference type="GO" id="GO:0032259">
    <property type="term" value="P:methylation"/>
    <property type="evidence" value="ECO:0007669"/>
    <property type="project" value="UniProtKB-KW"/>
</dbReference>